<accession>A0A6J5V6B8</accession>
<dbReference type="AlphaFoldDB" id="A0A6J5V6B8"/>
<reference evidence="1 2" key="1">
    <citation type="submission" date="2020-05" db="EMBL/GenBank/DDBJ databases">
        <authorList>
            <person name="Campoy J."/>
            <person name="Schneeberger K."/>
            <person name="Spophaly S."/>
        </authorList>
    </citation>
    <scope>NUCLEOTIDE SEQUENCE [LARGE SCALE GENOMIC DNA]</scope>
    <source>
        <strain evidence="1">PruArmRojPasFocal</strain>
    </source>
</reference>
<sequence length="380" mass="42790">MGTLLRVECFSFPRTLPIRNRLLPNRNPSVSALRTSPPPVSELAEEDVLQAFFKERQLNGDLVSKVSDVFWQKEFTKSVVDADDVGRFADTPQQAEQVAENDAGGFLKLSRTNEWVLGDISAPINKKAIAKALQNDSERRKKLNLLQYEALQRELMLLSIGIGTACTGYCLIALSFQAAVSYATGVVFSCLYLKLLYQQADNISRDAVPQIFRQRKTKKIGIRSEDVEDFLEKSIKGCGIALSSPRLVIPAAIYGLWILSHQSFASDLFDFQLVPAMLGMFVYKAAALYQVYRDNEDLQFIFPENEEGLKLVSESYTSSYLIPVSLARSVQKLVVHDFAVIFIPVVIFQSDARAYWRLAEALLWKSIPTYREDEDGMIET</sequence>
<evidence type="ECO:0000313" key="1">
    <source>
        <dbReference type="EMBL" id="CAB4283357.1"/>
    </source>
</evidence>
<dbReference type="EMBL" id="CAEKDK010000006">
    <property type="protein sequence ID" value="CAB4283357.1"/>
    <property type="molecule type" value="Genomic_DNA"/>
</dbReference>
<name>A0A6J5V6B8_PRUAR</name>
<dbReference type="Proteomes" id="UP000507222">
    <property type="component" value="Unassembled WGS sequence"/>
</dbReference>
<gene>
    <name evidence="1" type="ORF">CURHAP_LOCUS37757</name>
</gene>
<dbReference type="PANTHER" id="PTHR34118">
    <property type="entry name" value="NF-KAPPA-B INHIBITOR-LIKE PROTEIN-RELATED"/>
    <property type="match status" value="1"/>
</dbReference>
<proteinExistence type="predicted"/>
<organism evidence="1 2">
    <name type="scientific">Prunus armeniaca</name>
    <name type="common">Apricot</name>
    <name type="synonym">Armeniaca vulgaris</name>
    <dbReference type="NCBI Taxonomy" id="36596"/>
    <lineage>
        <taxon>Eukaryota</taxon>
        <taxon>Viridiplantae</taxon>
        <taxon>Streptophyta</taxon>
        <taxon>Embryophyta</taxon>
        <taxon>Tracheophyta</taxon>
        <taxon>Spermatophyta</taxon>
        <taxon>Magnoliopsida</taxon>
        <taxon>eudicotyledons</taxon>
        <taxon>Gunneridae</taxon>
        <taxon>Pentapetalae</taxon>
        <taxon>rosids</taxon>
        <taxon>fabids</taxon>
        <taxon>Rosales</taxon>
        <taxon>Rosaceae</taxon>
        <taxon>Amygdaloideae</taxon>
        <taxon>Amygdaleae</taxon>
        <taxon>Prunus</taxon>
    </lineage>
</organism>
<protein>
    <submittedName>
        <fullName evidence="1">Uncharacterized protein</fullName>
    </submittedName>
</protein>
<evidence type="ECO:0000313" key="2">
    <source>
        <dbReference type="Proteomes" id="UP000507222"/>
    </source>
</evidence>
<dbReference type="PANTHER" id="PTHR34118:SF1">
    <property type="entry name" value="NF-KAPPA-B INHIBITOR-LIKE PROTEIN"/>
    <property type="match status" value="1"/>
</dbReference>